<dbReference type="Gene3D" id="3.30.310.50">
    <property type="entry name" value="Alpha-D-phosphohexomutase, C-terminal domain"/>
    <property type="match status" value="1"/>
</dbReference>
<feature type="region of interest" description="Disordered" evidence="1">
    <location>
        <begin position="115"/>
        <end position="150"/>
    </location>
</feature>
<name>A0A6L3VLI6_9ACTN</name>
<proteinExistence type="predicted"/>
<gene>
    <name evidence="2" type="ORF">F9B16_29495</name>
</gene>
<evidence type="ECO:0000313" key="2">
    <source>
        <dbReference type="EMBL" id="KAB2372727.1"/>
    </source>
</evidence>
<evidence type="ECO:0000256" key="1">
    <source>
        <dbReference type="SAM" id="MobiDB-lite"/>
    </source>
</evidence>
<dbReference type="EMBL" id="WBMR01000106">
    <property type="protein sequence ID" value="KAB2372727.1"/>
    <property type="molecule type" value="Genomic_DNA"/>
</dbReference>
<protein>
    <submittedName>
        <fullName evidence="2">DUF2218 domain-containing protein</fullName>
    </submittedName>
</protein>
<dbReference type="AlphaFoldDB" id="A0A6L3VLI6"/>
<evidence type="ECO:0000313" key="3">
    <source>
        <dbReference type="Proteomes" id="UP000483004"/>
    </source>
</evidence>
<sequence>MYASRADVPTDRAVRYLAQLCKHTHQVNELGPGHANRSGHGGDGAGVRLQHVEWSDAEGVIEFADGRCTLRATSTALLLNAEADSPERLRRIESAIALRLEGIGRRDRLAVVWEPAGTGPATGRDAGPSGEAVRRPALPRRTGVPRSERS</sequence>
<dbReference type="InterPro" id="IPR014543">
    <property type="entry name" value="UCP028291"/>
</dbReference>
<comment type="caution">
    <text evidence="2">The sequence shown here is derived from an EMBL/GenBank/DDBJ whole genome shotgun (WGS) entry which is preliminary data.</text>
</comment>
<dbReference type="Proteomes" id="UP000483004">
    <property type="component" value="Unassembled WGS sequence"/>
</dbReference>
<organism evidence="2 3">
    <name type="scientific">Actinomadura montaniterrae</name>
    <dbReference type="NCBI Taxonomy" id="1803903"/>
    <lineage>
        <taxon>Bacteria</taxon>
        <taxon>Bacillati</taxon>
        <taxon>Actinomycetota</taxon>
        <taxon>Actinomycetes</taxon>
        <taxon>Streptosporangiales</taxon>
        <taxon>Thermomonosporaceae</taxon>
        <taxon>Actinomadura</taxon>
    </lineage>
</organism>
<dbReference type="OrthoDB" id="9806511at2"/>
<dbReference type="Pfam" id="PF09981">
    <property type="entry name" value="DUF2218"/>
    <property type="match status" value="1"/>
</dbReference>
<accession>A0A6L3VLI6</accession>
<dbReference type="RefSeq" id="WP_151543482.1">
    <property type="nucleotide sequence ID" value="NZ_WBMR01000106.1"/>
</dbReference>
<reference evidence="2 3" key="1">
    <citation type="submission" date="2019-09" db="EMBL/GenBank/DDBJ databases">
        <title>Actinomadura physcomitrii sp. nov., a novel actinomycete isolated from moss [Physcomitrium sphaericum (Ludw) Fuernr].</title>
        <authorList>
            <person name="Liu C."/>
            <person name="Zhuang X."/>
        </authorList>
    </citation>
    <scope>NUCLEOTIDE SEQUENCE [LARGE SCALE GENOMIC DNA]</scope>
    <source>
        <strain evidence="2 3">CYP1-1B</strain>
    </source>
</reference>
<keyword evidence="3" id="KW-1185">Reference proteome</keyword>